<dbReference type="GO" id="GO:0004358">
    <property type="term" value="F:L-glutamate N-acetyltransferase activity, acting on acetyl-L-ornithine as donor"/>
    <property type="evidence" value="ECO:0007669"/>
    <property type="project" value="InterPro"/>
</dbReference>
<protein>
    <submittedName>
        <fullName evidence="5">Uncharacterized protein</fullName>
    </submittedName>
</protein>
<dbReference type="Pfam" id="PF01960">
    <property type="entry name" value="ArgJ"/>
    <property type="match status" value="1"/>
</dbReference>
<keyword evidence="3" id="KW-0068">Autocatalytic cleavage</keyword>
<dbReference type="PANTHER" id="PTHR23100">
    <property type="entry name" value="ARGININE BIOSYNTHESIS BIFUNCTIONAL PROTEIN ARGJ"/>
    <property type="match status" value="1"/>
</dbReference>
<evidence type="ECO:0000256" key="2">
    <source>
        <dbReference type="ARBA" id="ARBA00022679"/>
    </source>
</evidence>
<organism evidence="5">
    <name type="scientific">marine sediment metagenome</name>
    <dbReference type="NCBI Taxonomy" id="412755"/>
    <lineage>
        <taxon>unclassified sequences</taxon>
        <taxon>metagenomes</taxon>
        <taxon>ecological metagenomes</taxon>
    </lineage>
</organism>
<sequence>ARQAARTIVSSPLVKAAMHGGDPNWGRIVAALGRSGAKIREDKLDVHLNDICVMKQGSPTRFDAEELRTSLARLNRVPIKVYLNLGDGKATAWGCDLSEEYVRINSEHAT</sequence>
<dbReference type="SUPFAM" id="SSF56266">
    <property type="entry name" value="DmpA/ArgJ-like"/>
    <property type="match status" value="1"/>
</dbReference>
<dbReference type="PANTHER" id="PTHR23100:SF0">
    <property type="entry name" value="ARGININE BIOSYNTHESIS BIFUNCTIONAL PROTEIN ARGJ, MITOCHONDRIAL"/>
    <property type="match status" value="1"/>
</dbReference>
<accession>X0VGI6</accession>
<proteinExistence type="inferred from homology"/>
<dbReference type="GO" id="GO:0004042">
    <property type="term" value="F:L-glutamate N-acetyltransferase activity"/>
    <property type="evidence" value="ECO:0007669"/>
    <property type="project" value="TreeGrafter"/>
</dbReference>
<comment type="caution">
    <text evidence="5">The sequence shown here is derived from an EMBL/GenBank/DDBJ whole genome shotgun (WGS) entry which is preliminary data.</text>
</comment>
<dbReference type="InterPro" id="IPR002813">
    <property type="entry name" value="Arg_biosynth_ArgJ"/>
</dbReference>
<evidence type="ECO:0000313" key="5">
    <source>
        <dbReference type="EMBL" id="GAG11558.1"/>
    </source>
</evidence>
<keyword evidence="2" id="KW-0808">Transferase</keyword>
<dbReference type="Gene3D" id="3.10.20.340">
    <property type="entry name" value="ArgJ beta chain, C-terminal domain"/>
    <property type="match status" value="1"/>
</dbReference>
<name>X0VGI6_9ZZZZ</name>
<gene>
    <name evidence="5" type="ORF">S01H1_33502</name>
</gene>
<dbReference type="GO" id="GO:0006592">
    <property type="term" value="P:ornithine biosynthetic process"/>
    <property type="evidence" value="ECO:0007669"/>
    <property type="project" value="TreeGrafter"/>
</dbReference>
<evidence type="ECO:0000256" key="1">
    <source>
        <dbReference type="ARBA" id="ARBA00006774"/>
    </source>
</evidence>
<keyword evidence="4" id="KW-0012">Acyltransferase</keyword>
<dbReference type="AlphaFoldDB" id="X0VGI6"/>
<comment type="similarity">
    <text evidence="1">Belongs to the ArgJ family.</text>
</comment>
<reference evidence="5" key="1">
    <citation type="journal article" date="2014" name="Front. Microbiol.">
        <title>High frequency of phylogenetically diverse reductive dehalogenase-homologous genes in deep subseafloor sedimentary metagenomes.</title>
        <authorList>
            <person name="Kawai M."/>
            <person name="Futagami T."/>
            <person name="Toyoda A."/>
            <person name="Takaki Y."/>
            <person name="Nishi S."/>
            <person name="Hori S."/>
            <person name="Arai W."/>
            <person name="Tsubouchi T."/>
            <person name="Morono Y."/>
            <person name="Uchiyama I."/>
            <person name="Ito T."/>
            <person name="Fujiyama A."/>
            <person name="Inagaki F."/>
            <person name="Takami H."/>
        </authorList>
    </citation>
    <scope>NUCLEOTIDE SEQUENCE</scope>
    <source>
        <strain evidence="5">Expedition CK06-06</strain>
    </source>
</reference>
<dbReference type="EMBL" id="BARS01020806">
    <property type="protein sequence ID" value="GAG11558.1"/>
    <property type="molecule type" value="Genomic_DNA"/>
</dbReference>
<evidence type="ECO:0000256" key="4">
    <source>
        <dbReference type="ARBA" id="ARBA00023315"/>
    </source>
</evidence>
<dbReference type="InterPro" id="IPR016117">
    <property type="entry name" value="ArgJ-like_dom_sf"/>
</dbReference>
<dbReference type="GO" id="GO:0006526">
    <property type="term" value="P:L-arginine biosynthetic process"/>
    <property type="evidence" value="ECO:0007669"/>
    <property type="project" value="InterPro"/>
</dbReference>
<feature type="non-terminal residue" evidence="5">
    <location>
        <position position="1"/>
    </location>
</feature>
<dbReference type="InterPro" id="IPR042195">
    <property type="entry name" value="ArgJ_beta_C"/>
</dbReference>
<evidence type="ECO:0000256" key="3">
    <source>
        <dbReference type="ARBA" id="ARBA00022813"/>
    </source>
</evidence>